<evidence type="ECO:0000313" key="8">
    <source>
        <dbReference type="Proteomes" id="UP000744769"/>
    </source>
</evidence>
<gene>
    <name evidence="7" type="ORF">G9U51_04840</name>
</gene>
<keyword evidence="4 6" id="KW-1133">Transmembrane helix</keyword>
<keyword evidence="3 6" id="KW-0812">Transmembrane</keyword>
<dbReference type="EMBL" id="JAAOIV010000003">
    <property type="protein sequence ID" value="NHN55114.1"/>
    <property type="molecule type" value="Genomic_DNA"/>
</dbReference>
<reference evidence="7" key="1">
    <citation type="submission" date="2020-03" db="EMBL/GenBank/DDBJ databases">
        <title>Draft sequencing of Calidifontibacter sp. DB0510.</title>
        <authorList>
            <person name="Kim D.-U."/>
        </authorList>
    </citation>
    <scope>NUCLEOTIDE SEQUENCE</scope>
    <source>
        <strain evidence="7">DB0510</strain>
    </source>
</reference>
<keyword evidence="8" id="KW-1185">Reference proteome</keyword>
<dbReference type="AlphaFoldDB" id="A0A967E9R6"/>
<evidence type="ECO:0000256" key="1">
    <source>
        <dbReference type="ARBA" id="ARBA00004651"/>
    </source>
</evidence>
<proteinExistence type="predicted"/>
<accession>A0A967E9R6</accession>
<protein>
    <submittedName>
        <fullName evidence="7">LysE family translocator</fullName>
    </submittedName>
</protein>
<feature type="transmembrane region" description="Helical" evidence="6">
    <location>
        <begin position="147"/>
        <end position="167"/>
    </location>
</feature>
<evidence type="ECO:0000313" key="7">
    <source>
        <dbReference type="EMBL" id="NHN55114.1"/>
    </source>
</evidence>
<dbReference type="PANTHER" id="PTHR30086:SF17">
    <property type="entry name" value="LYSE FAMILY TRANSLOCATOR"/>
    <property type="match status" value="1"/>
</dbReference>
<dbReference type="Pfam" id="PF01810">
    <property type="entry name" value="LysE"/>
    <property type="match status" value="1"/>
</dbReference>
<dbReference type="GO" id="GO:0015171">
    <property type="term" value="F:amino acid transmembrane transporter activity"/>
    <property type="evidence" value="ECO:0007669"/>
    <property type="project" value="TreeGrafter"/>
</dbReference>
<evidence type="ECO:0000256" key="4">
    <source>
        <dbReference type="ARBA" id="ARBA00022989"/>
    </source>
</evidence>
<dbReference type="PANTHER" id="PTHR30086">
    <property type="entry name" value="ARGININE EXPORTER PROTEIN ARGO"/>
    <property type="match status" value="1"/>
</dbReference>
<comment type="caution">
    <text evidence="7">The sequence shown here is derived from an EMBL/GenBank/DDBJ whole genome shotgun (WGS) entry which is preliminary data.</text>
</comment>
<evidence type="ECO:0000256" key="2">
    <source>
        <dbReference type="ARBA" id="ARBA00022475"/>
    </source>
</evidence>
<evidence type="ECO:0000256" key="6">
    <source>
        <dbReference type="SAM" id="Phobius"/>
    </source>
</evidence>
<evidence type="ECO:0000256" key="5">
    <source>
        <dbReference type="ARBA" id="ARBA00023136"/>
    </source>
</evidence>
<organism evidence="7 8">
    <name type="scientific">Metallococcus carri</name>
    <dbReference type="NCBI Taxonomy" id="1656884"/>
    <lineage>
        <taxon>Bacteria</taxon>
        <taxon>Bacillati</taxon>
        <taxon>Actinomycetota</taxon>
        <taxon>Actinomycetes</taxon>
        <taxon>Micrococcales</taxon>
        <taxon>Dermacoccaceae</taxon>
        <taxon>Metallococcus</taxon>
    </lineage>
</organism>
<keyword evidence="5 6" id="KW-0472">Membrane</keyword>
<keyword evidence="2" id="KW-1003">Cell membrane</keyword>
<dbReference type="Proteomes" id="UP000744769">
    <property type="component" value="Unassembled WGS sequence"/>
</dbReference>
<dbReference type="GO" id="GO:0005886">
    <property type="term" value="C:plasma membrane"/>
    <property type="evidence" value="ECO:0007669"/>
    <property type="project" value="UniProtKB-SubCell"/>
</dbReference>
<feature type="transmembrane region" description="Helical" evidence="6">
    <location>
        <begin position="36"/>
        <end position="60"/>
    </location>
</feature>
<feature type="transmembrane region" description="Helical" evidence="6">
    <location>
        <begin position="6"/>
        <end position="24"/>
    </location>
</feature>
<dbReference type="InterPro" id="IPR001123">
    <property type="entry name" value="LeuE-type"/>
</dbReference>
<feature type="transmembrane region" description="Helical" evidence="6">
    <location>
        <begin position="179"/>
        <end position="204"/>
    </location>
</feature>
<feature type="transmembrane region" description="Helical" evidence="6">
    <location>
        <begin position="66"/>
        <end position="87"/>
    </location>
</feature>
<comment type="subcellular location">
    <subcellularLocation>
        <location evidence="1">Cell membrane</location>
        <topology evidence="1">Multi-pass membrane protein</topology>
    </subcellularLocation>
</comment>
<sequence>MEQFVAVALAHFLALLIPGVDFFLIVRTAAAHGWRLASGVCLGIAIANGVFIAAAFGGLSLVGNDVVLAVVELAGGLFLLWMGVAFWRARVSVPYDESGSARRTSWSRSFGLGLASGLLNPKNLLFYLSLAAATSSAATAARALYGVWMFTVVLVWDLLVAGLMGASRNRRALSAALPWITRVAAVVVAVFGAAAIVAAARILLG</sequence>
<name>A0A967E9R6_9MICO</name>
<evidence type="ECO:0000256" key="3">
    <source>
        <dbReference type="ARBA" id="ARBA00022692"/>
    </source>
</evidence>
<dbReference type="RefSeq" id="WP_166194110.1">
    <property type="nucleotide sequence ID" value="NZ_JAAOIV010000003.1"/>
</dbReference>